<evidence type="ECO:0000256" key="6">
    <source>
        <dbReference type="ARBA" id="ARBA00022857"/>
    </source>
</evidence>
<dbReference type="PROSITE" id="PS51257">
    <property type="entry name" value="PROKAR_LIPOPROTEIN"/>
    <property type="match status" value="1"/>
</dbReference>
<dbReference type="SUPFAM" id="SSF51735">
    <property type="entry name" value="NAD(P)-binding Rossmann-fold domains"/>
    <property type="match status" value="1"/>
</dbReference>
<dbReference type="SUPFAM" id="SSF48179">
    <property type="entry name" value="6-phosphogluconate dehydrogenase C-terminal domain-like"/>
    <property type="match status" value="1"/>
</dbReference>
<keyword evidence="5 10" id="KW-0566">Pantothenate biosynthesis</keyword>
<dbReference type="InterPro" id="IPR008927">
    <property type="entry name" value="6-PGluconate_DH-like_C_sf"/>
</dbReference>
<evidence type="ECO:0000256" key="9">
    <source>
        <dbReference type="ARBA" id="ARBA00048793"/>
    </source>
</evidence>
<dbReference type="GO" id="GO:0015940">
    <property type="term" value="P:pantothenate biosynthetic process"/>
    <property type="evidence" value="ECO:0007669"/>
    <property type="project" value="UniProtKB-UniPathway"/>
</dbReference>
<feature type="domain" description="Ketopantoate reductase C-terminal" evidence="12">
    <location>
        <begin position="181"/>
        <end position="299"/>
    </location>
</feature>
<dbReference type="Gene3D" id="3.40.50.720">
    <property type="entry name" value="NAD(P)-binding Rossmann-like Domain"/>
    <property type="match status" value="1"/>
</dbReference>
<evidence type="ECO:0000256" key="3">
    <source>
        <dbReference type="ARBA" id="ARBA00013014"/>
    </source>
</evidence>
<dbReference type="Pfam" id="PF08546">
    <property type="entry name" value="ApbA_C"/>
    <property type="match status" value="1"/>
</dbReference>
<name>A0A5B0X5D8_9GAMM</name>
<feature type="domain" description="Ketopantoate reductase N-terminal" evidence="11">
    <location>
        <begin position="9"/>
        <end position="153"/>
    </location>
</feature>
<keyword evidence="14" id="KW-1185">Reference proteome</keyword>
<evidence type="ECO:0000256" key="5">
    <source>
        <dbReference type="ARBA" id="ARBA00022655"/>
    </source>
</evidence>
<dbReference type="NCBIfam" id="TIGR00745">
    <property type="entry name" value="apbA_panE"/>
    <property type="match status" value="1"/>
</dbReference>
<dbReference type="InterPro" id="IPR013328">
    <property type="entry name" value="6PGD_dom2"/>
</dbReference>
<evidence type="ECO:0000256" key="8">
    <source>
        <dbReference type="ARBA" id="ARBA00032024"/>
    </source>
</evidence>
<evidence type="ECO:0000256" key="4">
    <source>
        <dbReference type="ARBA" id="ARBA00019465"/>
    </source>
</evidence>
<dbReference type="Gene3D" id="1.10.1040.10">
    <property type="entry name" value="N-(1-d-carboxylethyl)-l-norvaline Dehydrogenase, domain 2"/>
    <property type="match status" value="1"/>
</dbReference>
<evidence type="ECO:0000259" key="11">
    <source>
        <dbReference type="Pfam" id="PF02558"/>
    </source>
</evidence>
<evidence type="ECO:0000313" key="13">
    <source>
        <dbReference type="EMBL" id="KAA1194462.1"/>
    </source>
</evidence>
<protein>
    <recommendedName>
        <fullName evidence="4 10">2-dehydropantoate 2-reductase</fullName>
        <ecNumber evidence="3 10">1.1.1.169</ecNumber>
    </recommendedName>
    <alternativeName>
        <fullName evidence="8 10">Ketopantoate reductase</fullName>
    </alternativeName>
</protein>
<dbReference type="InterPro" id="IPR036291">
    <property type="entry name" value="NAD(P)-bd_dom_sf"/>
</dbReference>
<comment type="catalytic activity">
    <reaction evidence="9 10">
        <text>(R)-pantoate + NADP(+) = 2-dehydropantoate + NADPH + H(+)</text>
        <dbReference type="Rhea" id="RHEA:16233"/>
        <dbReference type="ChEBI" id="CHEBI:11561"/>
        <dbReference type="ChEBI" id="CHEBI:15378"/>
        <dbReference type="ChEBI" id="CHEBI:15980"/>
        <dbReference type="ChEBI" id="CHEBI:57783"/>
        <dbReference type="ChEBI" id="CHEBI:58349"/>
        <dbReference type="EC" id="1.1.1.169"/>
    </reaction>
</comment>
<dbReference type="UniPathway" id="UPA00028">
    <property type="reaction ID" value="UER00004"/>
</dbReference>
<dbReference type="InterPro" id="IPR013332">
    <property type="entry name" value="KPR_N"/>
</dbReference>
<reference evidence="13 14" key="1">
    <citation type="submission" date="2019-09" db="EMBL/GenBank/DDBJ databases">
        <authorList>
            <person name="Chen X.-Y."/>
        </authorList>
    </citation>
    <scope>NUCLEOTIDE SEQUENCE [LARGE SCALE GENOMIC DNA]</scope>
    <source>
        <strain evidence="13 14">NY5</strain>
    </source>
</reference>
<dbReference type="Pfam" id="PF02558">
    <property type="entry name" value="ApbA"/>
    <property type="match status" value="1"/>
</dbReference>
<gene>
    <name evidence="13" type="ORF">F0M18_03265</name>
</gene>
<dbReference type="GO" id="GO:0005737">
    <property type="term" value="C:cytoplasm"/>
    <property type="evidence" value="ECO:0007669"/>
    <property type="project" value="TreeGrafter"/>
</dbReference>
<sequence>MRLVSKHHWHVLGAGAIGCLFSQHLASAGCAVTLLTRGQPQSPCARIRIQENGVTREAEVAVAPGADRGRAAQLLVATKAPDIAGALASIEHRIDAETDIVLAANGMGFVEQLKDMLPGKRLYLCITTEGAHRLAPLHVCHAGRGVTRLGSVDGLAQPSWFADWPGGELQQCLWDAHVDIAAWDKLTVNCAINPLTALHQCRNGELGSSPILRRKVAVLCDEIAEVSIARGRSETAEALRTRVQAVIAATANNRSSMLQDVAAGRVTEIDYITGYLVREAKRLGVNTPLNRELLSEVSALHG</sequence>
<dbReference type="GO" id="GO:0008677">
    <property type="term" value="F:2-dehydropantoate 2-reductase activity"/>
    <property type="evidence" value="ECO:0007669"/>
    <property type="project" value="UniProtKB-EC"/>
</dbReference>
<dbReference type="PANTHER" id="PTHR43765">
    <property type="entry name" value="2-DEHYDROPANTOATE 2-REDUCTASE-RELATED"/>
    <property type="match status" value="1"/>
</dbReference>
<dbReference type="InterPro" id="IPR003710">
    <property type="entry name" value="ApbA"/>
</dbReference>
<accession>A0A5B0X5D8</accession>
<dbReference type="AlphaFoldDB" id="A0A5B0X5D8"/>
<keyword evidence="7 10" id="KW-0560">Oxidoreductase</keyword>
<comment type="similarity">
    <text evidence="2 10">Belongs to the ketopantoate reductase family.</text>
</comment>
<evidence type="ECO:0000313" key="14">
    <source>
        <dbReference type="Proteomes" id="UP000323708"/>
    </source>
</evidence>
<evidence type="ECO:0000256" key="7">
    <source>
        <dbReference type="ARBA" id="ARBA00023002"/>
    </source>
</evidence>
<evidence type="ECO:0000256" key="2">
    <source>
        <dbReference type="ARBA" id="ARBA00007870"/>
    </source>
</evidence>
<dbReference type="InterPro" id="IPR013752">
    <property type="entry name" value="KPA_reductase"/>
</dbReference>
<comment type="function">
    <text evidence="10">Catalyzes the NADPH-dependent reduction of ketopantoate into pantoic acid.</text>
</comment>
<proteinExistence type="inferred from homology"/>
<comment type="caution">
    <text evidence="13">The sequence shown here is derived from an EMBL/GenBank/DDBJ whole genome shotgun (WGS) entry which is preliminary data.</text>
</comment>
<dbReference type="PANTHER" id="PTHR43765:SF2">
    <property type="entry name" value="2-DEHYDROPANTOATE 2-REDUCTASE"/>
    <property type="match status" value="1"/>
</dbReference>
<dbReference type="InterPro" id="IPR050838">
    <property type="entry name" value="Ketopantoate_reductase"/>
</dbReference>
<evidence type="ECO:0000259" key="12">
    <source>
        <dbReference type="Pfam" id="PF08546"/>
    </source>
</evidence>
<comment type="pathway">
    <text evidence="1 10">Cofactor biosynthesis; (R)-pantothenate biosynthesis; (R)-pantoate from 3-methyl-2-oxobutanoate: step 2/2.</text>
</comment>
<dbReference type="EMBL" id="VTUX01000001">
    <property type="protein sequence ID" value="KAA1194462.1"/>
    <property type="molecule type" value="Genomic_DNA"/>
</dbReference>
<keyword evidence="6 10" id="KW-0521">NADP</keyword>
<dbReference type="EC" id="1.1.1.169" evidence="3 10"/>
<dbReference type="GO" id="GO:0050661">
    <property type="term" value="F:NADP binding"/>
    <property type="evidence" value="ECO:0007669"/>
    <property type="project" value="TreeGrafter"/>
</dbReference>
<organism evidence="13 14">
    <name type="scientific">Pseudohalioglobus sediminis</name>
    <dbReference type="NCBI Taxonomy" id="2606449"/>
    <lineage>
        <taxon>Bacteria</taxon>
        <taxon>Pseudomonadati</taxon>
        <taxon>Pseudomonadota</taxon>
        <taxon>Gammaproteobacteria</taxon>
        <taxon>Cellvibrionales</taxon>
        <taxon>Halieaceae</taxon>
        <taxon>Pseudohalioglobus</taxon>
    </lineage>
</organism>
<dbReference type="Proteomes" id="UP000323708">
    <property type="component" value="Unassembled WGS sequence"/>
</dbReference>
<evidence type="ECO:0000256" key="10">
    <source>
        <dbReference type="RuleBase" id="RU362068"/>
    </source>
</evidence>
<evidence type="ECO:0000256" key="1">
    <source>
        <dbReference type="ARBA" id="ARBA00004994"/>
    </source>
</evidence>